<accession>A0A3R7LIT5</accession>
<protein>
    <recommendedName>
        <fullName evidence="2">DUF4139 domain-containing protein</fullName>
    </recommendedName>
</protein>
<evidence type="ECO:0000256" key="1">
    <source>
        <dbReference type="SAM" id="Coils"/>
    </source>
</evidence>
<name>A0A3R7LIT5_TRYRA</name>
<dbReference type="Pfam" id="PF13598">
    <property type="entry name" value="DUF4139"/>
    <property type="match status" value="1"/>
</dbReference>
<dbReference type="EMBL" id="MKGL01000497">
    <property type="protein sequence ID" value="RNE98060.1"/>
    <property type="molecule type" value="Genomic_DNA"/>
</dbReference>
<comment type="caution">
    <text evidence="3">The sequence shown here is derived from an EMBL/GenBank/DDBJ whole genome shotgun (WGS) entry which is preliminary data.</text>
</comment>
<feature type="coiled-coil region" evidence="1">
    <location>
        <begin position="173"/>
        <end position="221"/>
    </location>
</feature>
<dbReference type="InterPro" id="IPR037291">
    <property type="entry name" value="DUF4139"/>
</dbReference>
<dbReference type="Proteomes" id="UP000283634">
    <property type="component" value="Unassembled WGS sequence"/>
</dbReference>
<keyword evidence="1" id="KW-0175">Coiled coil</keyword>
<dbReference type="PANTHER" id="PTHR31005:SF9">
    <property type="entry name" value="DUF4139 DOMAIN-CONTAINING PROTEIN"/>
    <property type="match status" value="1"/>
</dbReference>
<dbReference type="NCBIfam" id="TIGR02231">
    <property type="entry name" value="mucoidy inhibitor MuiA family protein"/>
    <property type="match status" value="1"/>
</dbReference>
<dbReference type="GeneID" id="40332926"/>
<dbReference type="PANTHER" id="PTHR31005">
    <property type="entry name" value="DUF4139 DOMAIN-CONTAINING PROTEIN"/>
    <property type="match status" value="1"/>
</dbReference>
<evidence type="ECO:0000313" key="3">
    <source>
        <dbReference type="EMBL" id="RNE98060.1"/>
    </source>
</evidence>
<dbReference type="VEuPathDB" id="TriTrypDB:TRSC58_01001"/>
<gene>
    <name evidence="3" type="ORF">TraAM80_08993</name>
</gene>
<organism evidence="3 4">
    <name type="scientific">Trypanosoma rangeli</name>
    <dbReference type="NCBI Taxonomy" id="5698"/>
    <lineage>
        <taxon>Eukaryota</taxon>
        <taxon>Discoba</taxon>
        <taxon>Euglenozoa</taxon>
        <taxon>Kinetoplastea</taxon>
        <taxon>Metakinetoplastina</taxon>
        <taxon>Trypanosomatida</taxon>
        <taxon>Trypanosomatidae</taxon>
        <taxon>Trypanosoma</taxon>
        <taxon>Herpetosoma</taxon>
    </lineage>
</organism>
<dbReference type="AlphaFoldDB" id="A0A3R7LIT5"/>
<dbReference type="InterPro" id="IPR011935">
    <property type="entry name" value="CHP02231"/>
</dbReference>
<reference evidence="3 4" key="1">
    <citation type="journal article" date="2018" name="BMC Genomics">
        <title>Genomic comparison of Trypanosoma conorhini and Trypanosoma rangeli to Trypanosoma cruzi strains of high and low virulence.</title>
        <authorList>
            <person name="Bradwell K.R."/>
            <person name="Koparde V.N."/>
            <person name="Matveyev A.V."/>
            <person name="Serrano M.G."/>
            <person name="Alves J.M."/>
            <person name="Parikh H."/>
            <person name="Huang B."/>
            <person name="Lee V."/>
            <person name="Espinosa-Alvarez O."/>
            <person name="Ortiz P.A."/>
            <person name="Costa-Martins A.G."/>
            <person name="Teixeira M.M."/>
            <person name="Buck G.A."/>
        </authorList>
    </citation>
    <scope>NUCLEOTIDE SEQUENCE [LARGE SCALE GENOMIC DNA]</scope>
    <source>
        <strain evidence="3 4">AM80</strain>
    </source>
</reference>
<dbReference type="OMA" id="VQVMVPM"/>
<proteinExistence type="predicted"/>
<dbReference type="RefSeq" id="XP_029234445.1">
    <property type="nucleotide sequence ID" value="XM_029385702.1"/>
</dbReference>
<sequence length="576" mass="63523">MPQKAAATEELAAGSAIVVRAHSRADAVTVYQSEMQVRRVAEVALPATTSTAAAAERCGDEEREDDVLQLLFAMPPQFQQDSVQVRFDEHTAARVVLRGVLFESTPAVDCDAPVTQQEEELEKVRKQIRELQRYLKLNLLEQKAVKEEADLHASLFKRACSPVTDGLQAALEVDFWEAQLAELETSIEIALAERRRLQKEADGVESEVKRLQEVLDEMKYTSTPTDTSAASNPQATSVCIVLKVKEALPHAVVYVSYMSSGASWRAEYEVGLDSHRQLVTLRYNAVVHAGVEDLQDVALTLSSAVPCRNSAEPKLEPWQLQPGLTIGNPNFLVMCAAHGSCESSAGGEMGIEAAMANEMTGMMTFTVPSRHTLRRGGAALRVPLTVLEWKATVSFMTVPAVSENVFAKAVCTNESDYLLLPGNATVTLNGDFVANDSLEQTAPGEQLSVHFGVDKTIEVRRRLQQQLTTSMKPQLFGRGSRQRRLFSYTTTLKNKKRDEAVTVTLRQHVPKSDEEALTVRLLEPKNYAATANEEQRRRLEVDGVLEVQLTLKSNETVELPFSFEVEAPIGAHIYGL</sequence>
<evidence type="ECO:0000259" key="2">
    <source>
        <dbReference type="Pfam" id="PF13598"/>
    </source>
</evidence>
<evidence type="ECO:0000313" key="4">
    <source>
        <dbReference type="Proteomes" id="UP000283634"/>
    </source>
</evidence>
<feature type="domain" description="DUF4139" evidence="2">
    <location>
        <begin position="255"/>
        <end position="568"/>
    </location>
</feature>
<keyword evidence="4" id="KW-1185">Reference proteome</keyword>
<dbReference type="OrthoDB" id="10068793at2759"/>